<evidence type="ECO:0000313" key="3">
    <source>
        <dbReference type="Proteomes" id="UP000791440"/>
    </source>
</evidence>
<feature type="signal peptide" evidence="1">
    <location>
        <begin position="1"/>
        <end position="23"/>
    </location>
</feature>
<accession>A0A921ZBL5</accession>
<evidence type="ECO:0000256" key="1">
    <source>
        <dbReference type="SAM" id="SignalP"/>
    </source>
</evidence>
<protein>
    <submittedName>
        <fullName evidence="2">Uncharacterized protein</fullName>
    </submittedName>
</protein>
<name>A0A921ZBL5_MANSE</name>
<keyword evidence="3" id="KW-1185">Reference proteome</keyword>
<reference evidence="2" key="2">
    <citation type="submission" date="2020-12" db="EMBL/GenBank/DDBJ databases">
        <authorList>
            <person name="Kanost M."/>
        </authorList>
    </citation>
    <scope>NUCLEOTIDE SEQUENCE</scope>
</reference>
<evidence type="ECO:0000313" key="2">
    <source>
        <dbReference type="EMBL" id="KAG6454978.1"/>
    </source>
</evidence>
<dbReference type="Proteomes" id="UP000791440">
    <property type="component" value="Unassembled WGS sequence"/>
</dbReference>
<keyword evidence="1" id="KW-0732">Signal</keyword>
<reference evidence="2" key="1">
    <citation type="journal article" date="2016" name="Insect Biochem. Mol. Biol.">
        <title>Multifaceted biological insights from a draft genome sequence of the tobacco hornworm moth, Manduca sexta.</title>
        <authorList>
            <person name="Kanost M.R."/>
            <person name="Arrese E.L."/>
            <person name="Cao X."/>
            <person name="Chen Y.R."/>
            <person name="Chellapilla S."/>
            <person name="Goldsmith M.R."/>
            <person name="Grosse-Wilde E."/>
            <person name="Heckel D.G."/>
            <person name="Herndon N."/>
            <person name="Jiang H."/>
            <person name="Papanicolaou A."/>
            <person name="Qu J."/>
            <person name="Soulages J.L."/>
            <person name="Vogel H."/>
            <person name="Walters J."/>
            <person name="Waterhouse R.M."/>
            <person name="Ahn S.J."/>
            <person name="Almeida F.C."/>
            <person name="An C."/>
            <person name="Aqrawi P."/>
            <person name="Bretschneider A."/>
            <person name="Bryant W.B."/>
            <person name="Bucks S."/>
            <person name="Chao H."/>
            <person name="Chevignon G."/>
            <person name="Christen J.M."/>
            <person name="Clarke D.F."/>
            <person name="Dittmer N.T."/>
            <person name="Ferguson L.C.F."/>
            <person name="Garavelou S."/>
            <person name="Gordon K.H.J."/>
            <person name="Gunaratna R.T."/>
            <person name="Han Y."/>
            <person name="Hauser F."/>
            <person name="He Y."/>
            <person name="Heidel-Fischer H."/>
            <person name="Hirsh A."/>
            <person name="Hu Y."/>
            <person name="Jiang H."/>
            <person name="Kalra D."/>
            <person name="Klinner C."/>
            <person name="Konig C."/>
            <person name="Kovar C."/>
            <person name="Kroll A.R."/>
            <person name="Kuwar S.S."/>
            <person name="Lee S.L."/>
            <person name="Lehman R."/>
            <person name="Li K."/>
            <person name="Li Z."/>
            <person name="Liang H."/>
            <person name="Lovelace S."/>
            <person name="Lu Z."/>
            <person name="Mansfield J.H."/>
            <person name="McCulloch K.J."/>
            <person name="Mathew T."/>
            <person name="Morton B."/>
            <person name="Muzny D.M."/>
            <person name="Neunemann D."/>
            <person name="Ongeri F."/>
            <person name="Pauchet Y."/>
            <person name="Pu L.L."/>
            <person name="Pyrousis I."/>
            <person name="Rao X.J."/>
            <person name="Redding A."/>
            <person name="Roesel C."/>
            <person name="Sanchez-Gracia A."/>
            <person name="Schaack S."/>
            <person name="Shukla A."/>
            <person name="Tetreau G."/>
            <person name="Wang Y."/>
            <person name="Xiong G.H."/>
            <person name="Traut W."/>
            <person name="Walsh T.K."/>
            <person name="Worley K.C."/>
            <person name="Wu D."/>
            <person name="Wu W."/>
            <person name="Wu Y.Q."/>
            <person name="Zhang X."/>
            <person name="Zou Z."/>
            <person name="Zucker H."/>
            <person name="Briscoe A.D."/>
            <person name="Burmester T."/>
            <person name="Clem R.J."/>
            <person name="Feyereisen R."/>
            <person name="Grimmelikhuijzen C.J.P."/>
            <person name="Hamodrakas S.J."/>
            <person name="Hansson B.S."/>
            <person name="Huguet E."/>
            <person name="Jermiin L.S."/>
            <person name="Lan Q."/>
            <person name="Lehman H.K."/>
            <person name="Lorenzen M."/>
            <person name="Merzendorfer H."/>
            <person name="Michalopoulos I."/>
            <person name="Morton D.B."/>
            <person name="Muthukrishnan S."/>
            <person name="Oakeshott J.G."/>
            <person name="Palmer W."/>
            <person name="Park Y."/>
            <person name="Passarelli A.L."/>
            <person name="Rozas J."/>
            <person name="Schwartz L.M."/>
            <person name="Smith W."/>
            <person name="Southgate A."/>
            <person name="Vilcinskas A."/>
            <person name="Vogt R."/>
            <person name="Wang P."/>
            <person name="Werren J."/>
            <person name="Yu X.Q."/>
            <person name="Zhou J.J."/>
            <person name="Brown S.J."/>
            <person name="Scherer S.E."/>
            <person name="Richards S."/>
            <person name="Blissard G.W."/>
        </authorList>
    </citation>
    <scope>NUCLEOTIDE SEQUENCE</scope>
</reference>
<sequence>MLVIARLCLFFTLVVFLTTDADASNADDTLNVSNLNVDGDLVVGYQGEEKTQSESSGPAYPWDLLYVRDDLGDRLCYCLNA</sequence>
<organism evidence="2 3">
    <name type="scientific">Manduca sexta</name>
    <name type="common">Tobacco hawkmoth</name>
    <name type="synonym">Tobacco hornworm</name>
    <dbReference type="NCBI Taxonomy" id="7130"/>
    <lineage>
        <taxon>Eukaryota</taxon>
        <taxon>Metazoa</taxon>
        <taxon>Ecdysozoa</taxon>
        <taxon>Arthropoda</taxon>
        <taxon>Hexapoda</taxon>
        <taxon>Insecta</taxon>
        <taxon>Pterygota</taxon>
        <taxon>Neoptera</taxon>
        <taxon>Endopterygota</taxon>
        <taxon>Lepidoptera</taxon>
        <taxon>Glossata</taxon>
        <taxon>Ditrysia</taxon>
        <taxon>Bombycoidea</taxon>
        <taxon>Sphingidae</taxon>
        <taxon>Sphinginae</taxon>
        <taxon>Sphingini</taxon>
        <taxon>Manduca</taxon>
    </lineage>
</organism>
<comment type="caution">
    <text evidence="2">The sequence shown here is derived from an EMBL/GenBank/DDBJ whole genome shotgun (WGS) entry which is preliminary data.</text>
</comment>
<gene>
    <name evidence="2" type="ORF">O3G_MSEX008971</name>
</gene>
<proteinExistence type="predicted"/>
<dbReference type="AlphaFoldDB" id="A0A921ZBL5"/>
<dbReference type="EMBL" id="JH668479">
    <property type="protein sequence ID" value="KAG6454978.1"/>
    <property type="molecule type" value="Genomic_DNA"/>
</dbReference>
<feature type="chain" id="PRO_5037127761" evidence="1">
    <location>
        <begin position="24"/>
        <end position="81"/>
    </location>
</feature>